<evidence type="ECO:0000256" key="6">
    <source>
        <dbReference type="ARBA" id="ARBA00022813"/>
    </source>
</evidence>
<dbReference type="Proteomes" id="UP000287651">
    <property type="component" value="Unassembled WGS sequence"/>
</dbReference>
<evidence type="ECO:0000256" key="5">
    <source>
        <dbReference type="ARBA" id="ARBA00022801"/>
    </source>
</evidence>
<dbReference type="GO" id="GO:0004067">
    <property type="term" value="F:asparaginase activity"/>
    <property type="evidence" value="ECO:0007669"/>
    <property type="project" value="UniProtKB-ARBA"/>
</dbReference>
<feature type="binding site" evidence="8">
    <location>
        <begin position="271"/>
        <end position="274"/>
    </location>
    <ligand>
        <name>substrate</name>
    </ligand>
</feature>
<reference evidence="10 11" key="1">
    <citation type="journal article" date="2014" name="Agronomy (Basel)">
        <title>A Draft Genome Sequence for Ensete ventricosum, the Drought-Tolerant Tree Against Hunger.</title>
        <authorList>
            <person name="Harrison J."/>
            <person name="Moore K.A."/>
            <person name="Paszkiewicz K."/>
            <person name="Jones T."/>
            <person name="Grant M."/>
            <person name="Ambacheew D."/>
            <person name="Muzemil S."/>
            <person name="Studholme D.J."/>
        </authorList>
    </citation>
    <scope>NUCLEOTIDE SEQUENCE [LARGE SCALE GENOMIC DNA]</scope>
</reference>
<dbReference type="InterPro" id="IPR000246">
    <property type="entry name" value="Peptidase_T2"/>
</dbReference>
<dbReference type="EMBL" id="AMZH03022215">
    <property type="protein sequence ID" value="RRT37508.1"/>
    <property type="molecule type" value="Genomic_DNA"/>
</dbReference>
<dbReference type="GO" id="GO:0006508">
    <property type="term" value="P:proteolysis"/>
    <property type="evidence" value="ECO:0007669"/>
    <property type="project" value="UniProtKB-KW"/>
</dbReference>
<evidence type="ECO:0000256" key="8">
    <source>
        <dbReference type="PIRSR" id="PIRSR600246-2"/>
    </source>
</evidence>
<dbReference type="InterPro" id="IPR029055">
    <property type="entry name" value="Ntn_hydrolases_N"/>
</dbReference>
<keyword evidence="5" id="KW-0378">Hydrolase</keyword>
<dbReference type="AlphaFoldDB" id="A0A426XDG9"/>
<dbReference type="CDD" id="cd04701">
    <property type="entry name" value="Asparaginase_2"/>
    <property type="match status" value="1"/>
</dbReference>
<evidence type="ECO:0000256" key="3">
    <source>
        <dbReference type="ARBA" id="ARBA00012879"/>
    </source>
</evidence>
<proteinExistence type="predicted"/>
<evidence type="ECO:0000256" key="7">
    <source>
        <dbReference type="PIRSR" id="PIRSR600246-1"/>
    </source>
</evidence>
<keyword evidence="4" id="KW-0645">Protease</keyword>
<evidence type="ECO:0000256" key="4">
    <source>
        <dbReference type="ARBA" id="ARBA00022670"/>
    </source>
</evidence>
<feature type="binding site" evidence="8">
    <location>
        <begin position="293"/>
        <end position="296"/>
    </location>
    <ligand>
        <name>substrate</name>
    </ligand>
</feature>
<sequence length="372" mass="39371">KIEKMVGWAIAVHGGAGVDPGLPVERQEEARRVLERCLRVGAAGLRAELPAVDVVEVVVRELETDPVFNSGRGSALTRKGTVEMEASIMDGHGRRCGAVSGLTTVKNPVSLARLVMDRSPHSYLAFDGAEEFAREQVLPFLLLSSLPLSPSNTHICSSLPSLTGGQHCVLFPLQRVEVVDNSYFITEENMSMLKRAKEANSIMYDYRVPAPGVGSASAGLESAKVENGLLMSGLPVSVYAPETVGCVVVDSNGWCAAATSTGGLVNKMSGRIGDSPLIGSGTYACADCAVSCTGEGEAIIRSTLARDVAALVEYKGLSLQEAVDHAIRERLDEGMAGLIAVSRNGEVAYGFNTIGMFRGCATEDGFMEVSIW</sequence>
<dbReference type="Pfam" id="PF01112">
    <property type="entry name" value="Asparaginase_2"/>
    <property type="match status" value="2"/>
</dbReference>
<dbReference type="SUPFAM" id="SSF56235">
    <property type="entry name" value="N-terminal nucleophile aminohydrolases (Ntn hydrolases)"/>
    <property type="match status" value="1"/>
</dbReference>
<evidence type="ECO:0000313" key="10">
    <source>
        <dbReference type="EMBL" id="RRT37508.1"/>
    </source>
</evidence>
<evidence type="ECO:0000256" key="2">
    <source>
        <dbReference type="ARBA" id="ARBA00011601"/>
    </source>
</evidence>
<keyword evidence="6" id="KW-0068">Autocatalytic cleavage</keyword>
<evidence type="ECO:0000313" key="11">
    <source>
        <dbReference type="Proteomes" id="UP000287651"/>
    </source>
</evidence>
<gene>
    <name evidence="10" type="ORF">B296_00051704</name>
</gene>
<organism evidence="10 11">
    <name type="scientific">Ensete ventricosum</name>
    <name type="common">Abyssinian banana</name>
    <name type="synonym">Musa ensete</name>
    <dbReference type="NCBI Taxonomy" id="4639"/>
    <lineage>
        <taxon>Eukaryota</taxon>
        <taxon>Viridiplantae</taxon>
        <taxon>Streptophyta</taxon>
        <taxon>Embryophyta</taxon>
        <taxon>Tracheophyta</taxon>
        <taxon>Spermatophyta</taxon>
        <taxon>Magnoliopsida</taxon>
        <taxon>Liliopsida</taxon>
        <taxon>Zingiberales</taxon>
        <taxon>Musaceae</taxon>
        <taxon>Ensete</taxon>
    </lineage>
</organism>
<feature type="site" description="Cleavage; by autolysis" evidence="9">
    <location>
        <begin position="242"/>
        <end position="243"/>
    </location>
</feature>
<comment type="catalytic activity">
    <reaction evidence="1">
        <text>Cleavage of a beta-linked Asp residue from the N-terminus of a polypeptide.</text>
        <dbReference type="EC" id="3.4.19.5"/>
    </reaction>
</comment>
<evidence type="ECO:0000256" key="9">
    <source>
        <dbReference type="PIRSR" id="PIRSR600246-3"/>
    </source>
</evidence>
<feature type="active site" description="Nucleophile" evidence="7">
    <location>
        <position position="243"/>
    </location>
</feature>
<dbReference type="Gene3D" id="3.60.20.30">
    <property type="entry name" value="(Glycosyl)asparaginase"/>
    <property type="match status" value="1"/>
</dbReference>
<dbReference type="PANTHER" id="PTHR10188">
    <property type="entry name" value="L-ASPARAGINASE"/>
    <property type="match status" value="1"/>
</dbReference>
<dbReference type="EC" id="3.4.19.5" evidence="3"/>
<comment type="caution">
    <text evidence="10">The sequence shown here is derived from an EMBL/GenBank/DDBJ whole genome shotgun (WGS) entry which is preliminary data.</text>
</comment>
<dbReference type="FunFam" id="3.60.20.30:FF:000001">
    <property type="entry name" value="Isoaspartyl peptidase/L-asparaginase"/>
    <property type="match status" value="1"/>
</dbReference>
<name>A0A426XDG9_ENSVE</name>
<protein>
    <recommendedName>
        <fullName evidence="3">beta-aspartyl-peptidase</fullName>
        <ecNumber evidence="3">3.4.19.5</ecNumber>
    </recommendedName>
</protein>
<accession>A0A426XDG9</accession>
<comment type="subunit">
    <text evidence="2">Heterotetramer of two alpha and two beta chains arranged as a dimer of alpha/beta heterodimers.</text>
</comment>
<dbReference type="PANTHER" id="PTHR10188:SF13">
    <property type="entry name" value="ISOASPARTYL PEPTIDASE_L-ASPARAGINASE 2-RELATED"/>
    <property type="match status" value="1"/>
</dbReference>
<evidence type="ECO:0000256" key="1">
    <source>
        <dbReference type="ARBA" id="ARBA00000306"/>
    </source>
</evidence>
<dbReference type="GO" id="GO:0008798">
    <property type="term" value="F:beta-aspartyl-peptidase activity"/>
    <property type="evidence" value="ECO:0007669"/>
    <property type="project" value="UniProtKB-EC"/>
</dbReference>
<feature type="non-terminal residue" evidence="10">
    <location>
        <position position="1"/>
    </location>
</feature>